<keyword evidence="1" id="KW-0472">Membrane</keyword>
<gene>
    <name evidence="2" type="ORF">CUN49_15735</name>
</gene>
<keyword evidence="1" id="KW-1133">Transmembrane helix</keyword>
<proteinExistence type="predicted"/>
<dbReference type="Proteomes" id="UP000229681">
    <property type="component" value="Unassembled WGS sequence"/>
</dbReference>
<keyword evidence="1" id="KW-0812">Transmembrane</keyword>
<feature type="transmembrane region" description="Helical" evidence="1">
    <location>
        <begin position="39"/>
        <end position="61"/>
    </location>
</feature>
<name>A0A2M8PA75_9CHLR</name>
<comment type="caution">
    <text evidence="2">The sequence shown here is derived from an EMBL/GenBank/DDBJ whole genome shotgun (WGS) entry which is preliminary data.</text>
</comment>
<evidence type="ECO:0000256" key="1">
    <source>
        <dbReference type="SAM" id="Phobius"/>
    </source>
</evidence>
<protein>
    <submittedName>
        <fullName evidence="2">Uncharacterized protein</fullName>
    </submittedName>
</protein>
<feature type="transmembrane region" description="Helical" evidence="1">
    <location>
        <begin position="68"/>
        <end position="84"/>
    </location>
</feature>
<evidence type="ECO:0000313" key="3">
    <source>
        <dbReference type="Proteomes" id="UP000229681"/>
    </source>
</evidence>
<evidence type="ECO:0000313" key="2">
    <source>
        <dbReference type="EMBL" id="PJF34427.1"/>
    </source>
</evidence>
<accession>A0A2M8PA75</accession>
<feature type="non-terminal residue" evidence="2">
    <location>
        <position position="85"/>
    </location>
</feature>
<organism evidence="2 3">
    <name type="scientific">Candidatus Thermofonsia Clade 1 bacterium</name>
    <dbReference type="NCBI Taxonomy" id="2364210"/>
    <lineage>
        <taxon>Bacteria</taxon>
        <taxon>Bacillati</taxon>
        <taxon>Chloroflexota</taxon>
        <taxon>Candidatus Thermofontia</taxon>
        <taxon>Candidatus Thermofonsia Clade 1</taxon>
    </lineage>
</organism>
<sequence length="85" mass="8916">MLVFGLFAIAYFMPDASPTFVAAAGGALLTGSALWQTARGWRVNLFTWLGGLFLLALVFLVTQSRGQVPGGMFLPLAVLIGVVAA</sequence>
<dbReference type="EMBL" id="PGTM01000400">
    <property type="protein sequence ID" value="PJF34427.1"/>
    <property type="molecule type" value="Genomic_DNA"/>
</dbReference>
<dbReference type="AlphaFoldDB" id="A0A2M8PA75"/>
<reference evidence="2 3" key="1">
    <citation type="submission" date="2017-11" db="EMBL/GenBank/DDBJ databases">
        <title>Evolution of Phototrophy in the Chloroflexi Phylum Driven by Horizontal Gene Transfer.</title>
        <authorList>
            <person name="Ward L.M."/>
            <person name="Hemp J."/>
            <person name="Shih P.M."/>
            <person name="Mcglynn S.E."/>
            <person name="Fischer W."/>
        </authorList>
    </citation>
    <scope>NUCLEOTIDE SEQUENCE [LARGE SCALE GENOMIC DNA]</scope>
    <source>
        <strain evidence="2">JP3_13</strain>
    </source>
</reference>